<proteinExistence type="predicted"/>
<accession>A0AA97KPA0</accession>
<keyword evidence="7" id="KW-1185">Reference proteome</keyword>
<dbReference type="AlphaFoldDB" id="A0AA97KPA0"/>
<dbReference type="Gene3D" id="1.10.840.10">
    <property type="entry name" value="Ras guanine-nucleotide exchange factors catalytic domain"/>
    <property type="match status" value="1"/>
</dbReference>
<dbReference type="PANTHER" id="PTHR23113:SF220">
    <property type="entry name" value="RAL GUANINE NUCLEOTIDE DISSOCIATION STIMULATOR-LIKE 3"/>
    <property type="match status" value="1"/>
</dbReference>
<evidence type="ECO:0000256" key="1">
    <source>
        <dbReference type="ARBA" id="ARBA00022658"/>
    </source>
</evidence>
<dbReference type="CTD" id="57139"/>
<dbReference type="Pfam" id="PF00788">
    <property type="entry name" value="RA"/>
    <property type="match status" value="1"/>
</dbReference>
<dbReference type="CDD" id="cd06224">
    <property type="entry name" value="REM"/>
    <property type="match status" value="1"/>
</dbReference>
<dbReference type="InterPro" id="IPR000159">
    <property type="entry name" value="RA_dom"/>
</dbReference>
<feature type="compositionally biased region" description="Pro residues" evidence="3">
    <location>
        <begin position="744"/>
        <end position="757"/>
    </location>
</feature>
<dbReference type="GO" id="GO:0007265">
    <property type="term" value="P:Ras protein signal transduction"/>
    <property type="evidence" value="ECO:0007669"/>
    <property type="project" value="TreeGrafter"/>
</dbReference>
<dbReference type="InterPro" id="IPR000651">
    <property type="entry name" value="Ras-like_Gua-exchang_fac_N"/>
</dbReference>
<evidence type="ECO:0000259" key="5">
    <source>
        <dbReference type="PROSITE" id="PS50200"/>
    </source>
</evidence>
<feature type="compositionally biased region" description="Low complexity" evidence="3">
    <location>
        <begin position="705"/>
        <end position="743"/>
    </location>
</feature>
<dbReference type="RefSeq" id="XP_054859837.1">
    <property type="nucleotide sequence ID" value="XM_055003862.1"/>
</dbReference>
<dbReference type="PANTHER" id="PTHR23113">
    <property type="entry name" value="GUANINE NUCLEOTIDE EXCHANGE FACTOR"/>
    <property type="match status" value="1"/>
</dbReference>
<dbReference type="PROSITE" id="PS50009">
    <property type="entry name" value="RASGEF_CAT"/>
    <property type="match status" value="1"/>
</dbReference>
<dbReference type="CDD" id="cd00155">
    <property type="entry name" value="RasGEF"/>
    <property type="match status" value="1"/>
</dbReference>
<feature type="compositionally biased region" description="Polar residues" evidence="3">
    <location>
        <begin position="688"/>
        <end position="701"/>
    </location>
</feature>
<dbReference type="SMART" id="SM00314">
    <property type="entry name" value="RA"/>
    <property type="match status" value="1"/>
</dbReference>
<evidence type="ECO:0000256" key="2">
    <source>
        <dbReference type="PROSITE-ProRule" id="PRU00168"/>
    </source>
</evidence>
<dbReference type="PROSITE" id="PS50200">
    <property type="entry name" value="RA"/>
    <property type="match status" value="1"/>
</dbReference>
<dbReference type="SMART" id="SM00229">
    <property type="entry name" value="RasGEFN"/>
    <property type="match status" value="1"/>
</dbReference>
<feature type="region of interest" description="Disordered" evidence="3">
    <location>
        <begin position="519"/>
        <end position="540"/>
    </location>
</feature>
<feature type="domain" description="Ras-GEF" evidence="4">
    <location>
        <begin position="227"/>
        <end position="494"/>
    </location>
</feature>
<dbReference type="SUPFAM" id="SSF54236">
    <property type="entry name" value="Ubiquitin-like"/>
    <property type="match status" value="1"/>
</dbReference>
<sequence>MGKAELAMTPLQQWGEEAEDGAIYSITLQRVKAEAAASGSAHLEDLNLPGCPFVHYRTCKKRTLRAATLPGLVRWLVASGAEGDHGYVPSFLATYQAFATPTQVLDMLLPLGPDNCRAVLRVLELWLQDHPEDFWEPPEHPNLHRTLHFLRQSAQDSPACAAAKGLLQAHKKEEEEYGREATEADEERTQEVLSNCHTGAEIPRVGLPQVTTEAGAHKELPALLSFSVEEVAEQLTLMDSNLFQAVQPFHCLGCVWSQRDKKEKQRAAPSVRATVAQFNAVTSCVTTSVLEDLTLRIPQRAQLMEKWIEIAQRCRDLRNFSSLYAILSALKSNSIYRLKRTWAAVNRNARSSFQKLSQIFSEDNNHLNCREILLQEGGVLGSREGCSSPQVPAGTPLELNSQARRMAPTVPYLGTFLTDLIMLDTALPDSVEGNLINFEKRRKEAETLAVIQQLQESCRGYSFCLNPSFHLAFHGYQKLSEEQSYRISRVIEPPADSCPNSPKLRRGLTKRFGSLLLGSDASATSPGPDRSGISPKGSFSNLHSGDGLGASCSPTQGAPLCKDVPASQGILCPLLQAPPPSPLSKQRGTESRIIRVSVDNVHGNLYRSIVITSQDKAAAVVQRALQKHNLEEASLHNYQLLQRLEGGQELLIPSSANAFYAMNPAGPCDFLLRRKEEGPRPSAMRATQPGSRTTYPTSHNLDTMAATAPAGPTSSSPLLSTTPCPAPTSSSRGVQEPVTLHSSPLPPVLLPHCPPSREPFSPASSNRAAASPLERSQTPASVMQWLPGQLLEALFRPFSPSDWAVPVLSAPQDGESLNGPELLPQSNKDSGP</sequence>
<name>A0AA97KPA0_EUBMA</name>
<dbReference type="InterPro" id="IPR036964">
    <property type="entry name" value="RASGEF_cat_dom_sf"/>
</dbReference>
<dbReference type="GeneID" id="129346519"/>
<feature type="domain" description="N-terminal Ras-GEF" evidence="6">
    <location>
        <begin position="60"/>
        <end position="171"/>
    </location>
</feature>
<dbReference type="InterPro" id="IPR029071">
    <property type="entry name" value="Ubiquitin-like_domsf"/>
</dbReference>
<dbReference type="GO" id="GO:0005085">
    <property type="term" value="F:guanyl-nucleotide exchange factor activity"/>
    <property type="evidence" value="ECO:0007669"/>
    <property type="project" value="UniProtKB-KW"/>
</dbReference>
<feature type="region of interest" description="Disordered" evidence="3">
    <location>
        <begin position="678"/>
        <end position="776"/>
    </location>
</feature>
<dbReference type="PROSITE" id="PS50212">
    <property type="entry name" value="RASGEF_NTER"/>
    <property type="match status" value="1"/>
</dbReference>
<keyword evidence="1 2" id="KW-0344">Guanine-nucleotide releasing factor</keyword>
<feature type="compositionally biased region" description="Low complexity" evidence="3">
    <location>
        <begin position="759"/>
        <end position="772"/>
    </location>
</feature>
<dbReference type="InterPro" id="IPR008937">
    <property type="entry name" value="Ras-like_GEF"/>
</dbReference>
<dbReference type="InterPro" id="IPR023578">
    <property type="entry name" value="Ras_GEF_dom_sf"/>
</dbReference>
<evidence type="ECO:0000256" key="3">
    <source>
        <dbReference type="SAM" id="MobiDB-lite"/>
    </source>
</evidence>
<organism evidence="7 8">
    <name type="scientific">Eublepharis macularius</name>
    <name type="common">Leopard gecko</name>
    <name type="synonym">Cyrtodactylus macularius</name>
    <dbReference type="NCBI Taxonomy" id="481883"/>
    <lineage>
        <taxon>Eukaryota</taxon>
        <taxon>Metazoa</taxon>
        <taxon>Chordata</taxon>
        <taxon>Craniata</taxon>
        <taxon>Vertebrata</taxon>
        <taxon>Euteleostomi</taxon>
        <taxon>Lepidosauria</taxon>
        <taxon>Squamata</taxon>
        <taxon>Bifurcata</taxon>
        <taxon>Gekkota</taxon>
        <taxon>Eublepharidae</taxon>
        <taxon>Eublepharinae</taxon>
        <taxon>Eublepharis</taxon>
    </lineage>
</organism>
<dbReference type="Gene3D" id="1.20.870.10">
    <property type="entry name" value="Son of sevenless (SoS) protein Chain: S domain 1"/>
    <property type="match status" value="1"/>
</dbReference>
<dbReference type="Gene3D" id="3.10.20.90">
    <property type="entry name" value="Phosphatidylinositol 3-kinase Catalytic Subunit, Chain A, domain 1"/>
    <property type="match status" value="1"/>
</dbReference>
<dbReference type="SUPFAM" id="SSF48366">
    <property type="entry name" value="Ras GEF"/>
    <property type="match status" value="1"/>
</dbReference>
<evidence type="ECO:0000313" key="7">
    <source>
        <dbReference type="Proteomes" id="UP001190640"/>
    </source>
</evidence>
<dbReference type="SMART" id="SM00147">
    <property type="entry name" value="RasGEF"/>
    <property type="match status" value="1"/>
</dbReference>
<feature type="region of interest" description="Disordered" evidence="3">
    <location>
        <begin position="802"/>
        <end position="832"/>
    </location>
</feature>
<evidence type="ECO:0000313" key="8">
    <source>
        <dbReference type="RefSeq" id="XP_054859837.1"/>
    </source>
</evidence>
<evidence type="ECO:0000259" key="4">
    <source>
        <dbReference type="PROSITE" id="PS50009"/>
    </source>
</evidence>
<dbReference type="GO" id="GO:0005886">
    <property type="term" value="C:plasma membrane"/>
    <property type="evidence" value="ECO:0007669"/>
    <property type="project" value="TreeGrafter"/>
</dbReference>
<dbReference type="Pfam" id="PF00617">
    <property type="entry name" value="RasGEF"/>
    <property type="match status" value="1"/>
</dbReference>
<reference evidence="8" key="1">
    <citation type="submission" date="2025-08" db="UniProtKB">
        <authorList>
            <consortium name="RefSeq"/>
        </authorList>
    </citation>
    <scope>IDENTIFICATION</scope>
    <source>
        <tissue evidence="8">Blood</tissue>
    </source>
</reference>
<feature type="domain" description="Ras-associating" evidence="5">
    <location>
        <begin position="590"/>
        <end position="677"/>
    </location>
</feature>
<dbReference type="KEGG" id="emc:129346519"/>
<dbReference type="InterPro" id="IPR019804">
    <property type="entry name" value="Ras_G-nucl-exch_fac_CS"/>
</dbReference>
<evidence type="ECO:0000259" key="6">
    <source>
        <dbReference type="PROSITE" id="PS50212"/>
    </source>
</evidence>
<dbReference type="PROSITE" id="PS00720">
    <property type="entry name" value="RASGEF"/>
    <property type="match status" value="1"/>
</dbReference>
<dbReference type="Proteomes" id="UP001190640">
    <property type="component" value="Chromosome 19"/>
</dbReference>
<protein>
    <submittedName>
        <fullName evidence="8">Ral guanine nucleotide dissociation stimulator-like 3</fullName>
    </submittedName>
</protein>
<dbReference type="InterPro" id="IPR001895">
    <property type="entry name" value="RASGEF_cat_dom"/>
</dbReference>
<gene>
    <name evidence="8" type="primary">RGL3</name>
</gene>